<dbReference type="EMBL" id="JTFC01000029">
    <property type="protein sequence ID" value="RUS57078.1"/>
    <property type="molecule type" value="Genomic_DNA"/>
</dbReference>
<name>A0A433RUX7_9BACL</name>
<proteinExistence type="predicted"/>
<accession>A0A433RUX7</accession>
<evidence type="ECO:0000313" key="2">
    <source>
        <dbReference type="Proteomes" id="UP000288623"/>
    </source>
</evidence>
<dbReference type="AlphaFoldDB" id="A0A433RUX7"/>
<comment type="caution">
    <text evidence="1">The sequence shown here is derived from an EMBL/GenBank/DDBJ whole genome shotgun (WGS) entry which is preliminary data.</text>
</comment>
<evidence type="ECO:0000313" key="1">
    <source>
        <dbReference type="EMBL" id="RUS57078.1"/>
    </source>
</evidence>
<organism evidence="1 2">
    <name type="scientific">Candidatus Kurthia intestinigallinarum</name>
    <dbReference type="NCBI Taxonomy" id="1562256"/>
    <lineage>
        <taxon>Bacteria</taxon>
        <taxon>Bacillati</taxon>
        <taxon>Bacillota</taxon>
        <taxon>Bacilli</taxon>
        <taxon>Bacillales</taxon>
        <taxon>Caryophanaceae</taxon>
        <taxon>Kurthia</taxon>
    </lineage>
</organism>
<sequence length="187" mass="22285">MDDFPISLNKDENLSMIILSMLQIPSMKNEHFIQLLFSLINTPVYMYMELNRSDEKEFSNLLTKTNTVFSKKMSTKNKIYFKVRIQERRDFEKLMDEFIEQICLGNQVFFSTNNSNLQFHKKLDLVGFVKEESIYLDIEIKENSTVLFIGNDANEMFLLSNEQQFENSNHFKKILPSFIQFTQYDYD</sequence>
<dbReference type="Proteomes" id="UP000288623">
    <property type="component" value="Unassembled WGS sequence"/>
</dbReference>
<reference evidence="1 2" key="1">
    <citation type="submission" date="2014-11" db="EMBL/GenBank/DDBJ databases">
        <title>Genome sequence and analysis of novel Kurthia sp.</title>
        <authorList>
            <person name="Lawson J.N."/>
            <person name="Gonzalez J.E."/>
            <person name="Rinauldi L."/>
            <person name="Xuan Z."/>
            <person name="Firman A."/>
            <person name="Shaddox L."/>
            <person name="Trudeau A."/>
            <person name="Shah S."/>
            <person name="Reiman D."/>
        </authorList>
    </citation>
    <scope>NUCLEOTIDE SEQUENCE [LARGE SCALE GENOMIC DNA]</scope>
    <source>
        <strain evidence="1 2">3B1D</strain>
    </source>
</reference>
<dbReference type="RefSeq" id="WP_126990498.1">
    <property type="nucleotide sequence ID" value="NZ_JTFC01000029.1"/>
</dbReference>
<keyword evidence="2" id="KW-1185">Reference proteome</keyword>
<gene>
    <name evidence="1" type="ORF">QI30_08425</name>
</gene>
<protein>
    <submittedName>
        <fullName evidence="1">Uncharacterized protein</fullName>
    </submittedName>
</protein>